<evidence type="ECO:0008006" key="3">
    <source>
        <dbReference type="Google" id="ProtNLM"/>
    </source>
</evidence>
<protein>
    <recommendedName>
        <fullName evidence="3">Chromo domain-containing protein</fullName>
    </recommendedName>
</protein>
<keyword evidence="2" id="KW-1185">Reference proteome</keyword>
<reference evidence="1 2" key="1">
    <citation type="submission" date="2023-05" db="EMBL/GenBank/DDBJ databases">
        <title>A 100% complete, gapless, phased diploid assembly of the Scenedesmus obliquus UTEX 3031 genome.</title>
        <authorList>
            <person name="Biondi T.C."/>
            <person name="Hanschen E.R."/>
            <person name="Kwon T."/>
            <person name="Eng W."/>
            <person name="Kruse C.P.S."/>
            <person name="Koehler S.I."/>
            <person name="Kunde Y."/>
            <person name="Gleasner C.D."/>
            <person name="You Mak K.T."/>
            <person name="Polle J."/>
            <person name="Hovde B.T."/>
            <person name="Starkenburg S.R."/>
        </authorList>
    </citation>
    <scope>NUCLEOTIDE SEQUENCE [LARGE SCALE GENOMIC DNA]</scope>
    <source>
        <strain evidence="1 2">DOE0152z</strain>
    </source>
</reference>
<name>A0ABY8UMR1_TETOB</name>
<evidence type="ECO:0000313" key="1">
    <source>
        <dbReference type="EMBL" id="WIA21572.1"/>
    </source>
</evidence>
<dbReference type="Proteomes" id="UP001244341">
    <property type="component" value="Chromosome 13b"/>
</dbReference>
<dbReference type="EMBL" id="CP126220">
    <property type="protein sequence ID" value="WIA21572.1"/>
    <property type="molecule type" value="Genomic_DNA"/>
</dbReference>
<organism evidence="1 2">
    <name type="scientific">Tetradesmus obliquus</name>
    <name type="common">Green alga</name>
    <name type="synonym">Acutodesmus obliquus</name>
    <dbReference type="NCBI Taxonomy" id="3088"/>
    <lineage>
        <taxon>Eukaryota</taxon>
        <taxon>Viridiplantae</taxon>
        <taxon>Chlorophyta</taxon>
        <taxon>core chlorophytes</taxon>
        <taxon>Chlorophyceae</taxon>
        <taxon>CS clade</taxon>
        <taxon>Sphaeropleales</taxon>
        <taxon>Scenedesmaceae</taxon>
        <taxon>Tetradesmus</taxon>
    </lineage>
</organism>
<proteinExistence type="predicted"/>
<sequence>MQLDISERLTRHIKDARQHHRYFLGHLASRLPRQYRARLLYCITWRAADGAEGESWEPLQHLRHLRRLRQYNAAHDVCV</sequence>
<accession>A0ABY8UMR1</accession>
<gene>
    <name evidence="1" type="ORF">OEZ85_000764</name>
</gene>
<evidence type="ECO:0000313" key="2">
    <source>
        <dbReference type="Proteomes" id="UP001244341"/>
    </source>
</evidence>